<dbReference type="SUPFAM" id="SSF54909">
    <property type="entry name" value="Dimeric alpha+beta barrel"/>
    <property type="match status" value="1"/>
</dbReference>
<dbReference type="Proteomes" id="UP000321479">
    <property type="component" value="Chromosome"/>
</dbReference>
<dbReference type="InterPro" id="IPR011008">
    <property type="entry name" value="Dimeric_a/b-barrel"/>
</dbReference>
<dbReference type="InterPro" id="IPR005545">
    <property type="entry name" value="YCII"/>
</dbReference>
<dbReference type="Gene3D" id="3.30.70.1060">
    <property type="entry name" value="Dimeric alpha+beta barrel"/>
    <property type="match status" value="1"/>
</dbReference>
<sequence>MKEFVLIFRLEELPETNFSPEEMQARMGVWEKWVDGIIAQNILVSRGNRLSKESRVVRDKKLLTKGPYVELSEIIGGYIIIRANSIDEAAEIVKEAPIVGKGTIEVRGIYEGDE</sequence>
<evidence type="ECO:0000313" key="3">
    <source>
        <dbReference type="EMBL" id="QEC64219.1"/>
    </source>
</evidence>
<keyword evidence="4" id="KW-1185">Reference proteome</keyword>
<dbReference type="EMBL" id="CP042436">
    <property type="protein sequence ID" value="QEC64219.1"/>
    <property type="molecule type" value="Genomic_DNA"/>
</dbReference>
<dbReference type="RefSeq" id="WP_147032830.1">
    <property type="nucleotide sequence ID" value="NZ_CP042436.1"/>
</dbReference>
<dbReference type="KEGG" id="mgin:FRZ54_17080"/>
<reference evidence="3 4" key="1">
    <citation type="journal article" date="2017" name="Curr. Microbiol.">
        <title>Mucilaginibacter ginsenosidivorans sp. nov., Isolated from Soil of Ginseng Field.</title>
        <authorList>
            <person name="Kim M.M."/>
            <person name="Siddiqi M.Z."/>
            <person name="Im W.T."/>
        </authorList>
    </citation>
    <scope>NUCLEOTIDE SEQUENCE [LARGE SCALE GENOMIC DNA]</scope>
    <source>
        <strain evidence="3 4">Gsoil 3017</strain>
    </source>
</reference>
<name>A0A5B8UYX0_9SPHI</name>
<proteinExistence type="inferred from homology"/>
<dbReference type="OrthoDB" id="7782105at2"/>
<accession>A0A5B8UYX0</accession>
<evidence type="ECO:0000256" key="1">
    <source>
        <dbReference type="ARBA" id="ARBA00007689"/>
    </source>
</evidence>
<feature type="domain" description="YCII-related" evidence="2">
    <location>
        <begin position="50"/>
        <end position="111"/>
    </location>
</feature>
<organism evidence="3 4">
    <name type="scientific">Mucilaginibacter ginsenosidivorans</name>
    <dbReference type="NCBI Taxonomy" id="398053"/>
    <lineage>
        <taxon>Bacteria</taxon>
        <taxon>Pseudomonadati</taxon>
        <taxon>Bacteroidota</taxon>
        <taxon>Sphingobacteriia</taxon>
        <taxon>Sphingobacteriales</taxon>
        <taxon>Sphingobacteriaceae</taxon>
        <taxon>Mucilaginibacter</taxon>
    </lineage>
</organism>
<dbReference type="Pfam" id="PF03795">
    <property type="entry name" value="YCII"/>
    <property type="match status" value="1"/>
</dbReference>
<comment type="similarity">
    <text evidence="1">Belongs to the YciI family.</text>
</comment>
<evidence type="ECO:0000313" key="4">
    <source>
        <dbReference type="Proteomes" id="UP000321479"/>
    </source>
</evidence>
<dbReference type="PANTHER" id="PTHR35174">
    <property type="entry name" value="BLL7171 PROTEIN-RELATED"/>
    <property type="match status" value="1"/>
</dbReference>
<gene>
    <name evidence="3" type="ORF">FRZ54_17080</name>
</gene>
<evidence type="ECO:0000259" key="2">
    <source>
        <dbReference type="Pfam" id="PF03795"/>
    </source>
</evidence>
<protein>
    <submittedName>
        <fullName evidence="3">Transcription initiation protein</fullName>
    </submittedName>
</protein>
<dbReference type="AlphaFoldDB" id="A0A5B8UYX0"/>